<proteinExistence type="predicted"/>
<evidence type="ECO:0000313" key="1">
    <source>
        <dbReference type="EMBL" id="SUB88716.1"/>
    </source>
</evidence>
<organism evidence="1 2">
    <name type="scientific">Porphyromonas macacae</name>
    <dbReference type="NCBI Taxonomy" id="28115"/>
    <lineage>
        <taxon>Bacteria</taxon>
        <taxon>Pseudomonadati</taxon>
        <taxon>Bacteroidota</taxon>
        <taxon>Bacteroidia</taxon>
        <taxon>Bacteroidales</taxon>
        <taxon>Porphyromonadaceae</taxon>
        <taxon>Porphyromonas</taxon>
    </lineage>
</organism>
<dbReference type="RefSeq" id="WP_025003919.1">
    <property type="nucleotide sequence ID" value="NZ_JRFB01000011.1"/>
</dbReference>
<dbReference type="EMBL" id="UGTF01000002">
    <property type="protein sequence ID" value="SUB88716.1"/>
    <property type="molecule type" value="Genomic_DNA"/>
</dbReference>
<gene>
    <name evidence="1" type="ORF">NCTC11632_00788</name>
</gene>
<dbReference type="AlphaFoldDB" id="A0A379E7R9"/>
<accession>A0A379E7R9</accession>
<name>A0A379E7R9_9PORP</name>
<sequence>MNRLSFYIFSVVLIVLGHFDIAEGQSYSNNSKEDNREQMKTQFEQFRQTARTDPKKALSACIDSSFSGPDLWYMVLPDNMDVPEKPFTHVEAVKYADKILEPDFIKALMDIDTHILFTAGNYETKPRIIEINGEKSTQNISAEYKNQELILAYQVNVFLDTEDESEVDESQSVYTFVFKGNRLILASIVLAD</sequence>
<evidence type="ECO:0000313" key="2">
    <source>
        <dbReference type="Proteomes" id="UP000254156"/>
    </source>
</evidence>
<reference evidence="1 2" key="1">
    <citation type="submission" date="2018-06" db="EMBL/GenBank/DDBJ databases">
        <authorList>
            <consortium name="Pathogen Informatics"/>
            <person name="Doyle S."/>
        </authorList>
    </citation>
    <scope>NUCLEOTIDE SEQUENCE [LARGE SCALE GENOMIC DNA]</scope>
    <source>
        <strain evidence="1 2">NCTC11632</strain>
    </source>
</reference>
<protein>
    <submittedName>
        <fullName evidence="1">Uncharacterized protein</fullName>
    </submittedName>
</protein>
<dbReference type="Proteomes" id="UP000254156">
    <property type="component" value="Unassembled WGS sequence"/>
</dbReference>